<organism evidence="1 2">
    <name type="scientific">Vibrio cholerae</name>
    <dbReference type="NCBI Taxonomy" id="666"/>
    <lineage>
        <taxon>Bacteria</taxon>
        <taxon>Pseudomonadati</taxon>
        <taxon>Pseudomonadota</taxon>
        <taxon>Gammaproteobacteria</taxon>
        <taxon>Vibrionales</taxon>
        <taxon>Vibrionaceae</taxon>
        <taxon>Vibrio</taxon>
    </lineage>
</organism>
<dbReference type="EMBL" id="VSGZ01000035">
    <property type="protein sequence ID" value="TXY92355.1"/>
    <property type="molecule type" value="Genomic_DNA"/>
</dbReference>
<reference evidence="1 2" key="1">
    <citation type="submission" date="2019-06" db="EMBL/GenBank/DDBJ databases">
        <title>Vibrio cholerae phylogeny based on whole-genome sequencing reveals genetic diversity and population strucutre.</title>
        <authorList>
            <person name="Zhiqiu Y."/>
            <person name="Bin L."/>
            <person name="Lingyan J."/>
        </authorList>
    </citation>
    <scope>NUCLEOTIDE SEQUENCE [LARGE SCALE GENOMIC DNA]</scope>
    <source>
        <strain evidence="1 2">N2768</strain>
    </source>
</reference>
<protein>
    <submittedName>
        <fullName evidence="1">Uncharacterized protein</fullName>
    </submittedName>
</protein>
<dbReference type="AlphaFoldDB" id="A0A8B5ZKQ8"/>
<comment type="caution">
    <text evidence="1">The sequence shown here is derived from an EMBL/GenBank/DDBJ whole genome shotgun (WGS) entry which is preliminary data.</text>
</comment>
<evidence type="ECO:0000313" key="2">
    <source>
        <dbReference type="Proteomes" id="UP000323583"/>
    </source>
</evidence>
<dbReference type="Proteomes" id="UP000323583">
    <property type="component" value="Unassembled WGS sequence"/>
</dbReference>
<accession>A0A8B5ZKQ8</accession>
<name>A0A8B5ZKQ8_VIBCL</name>
<gene>
    <name evidence="1" type="ORF">FXE67_10280</name>
</gene>
<sequence length="215" mass="23321">MLFIPPVIINSIPAMITAISKMATTVGPMIAKYAPIVLETLEKNLPRVIQTIESLSLAANVLRPNEQVEELGAKAMAADKTPEGFARINDYIDYLRNEVEVDSQALSQDPLDSTIRHAIGAAIALKGVGEIVGTEISLPFLKTISQLGLEPQLILTIVQAYAQSGLSADEVGQYLNDQLSIAQSQQHSEVLVTAYQIADPQLDRQQAEDAVMNLR</sequence>
<dbReference type="RefSeq" id="WP_148518243.1">
    <property type="nucleotide sequence ID" value="NZ_JACYRS010000005.1"/>
</dbReference>
<evidence type="ECO:0000313" key="1">
    <source>
        <dbReference type="EMBL" id="TXY92355.1"/>
    </source>
</evidence>
<proteinExistence type="predicted"/>